<reference evidence="1 2" key="2">
    <citation type="journal article" date="2017" name="Front. Plant Sci.">
        <title>Gene Classification and Mining of Molecular Markers Useful in Red Clover (Trifolium pratense) Breeding.</title>
        <authorList>
            <person name="Istvanek J."/>
            <person name="Dluhosova J."/>
            <person name="Dluhos P."/>
            <person name="Patkova L."/>
            <person name="Nedelnik J."/>
            <person name="Repkova J."/>
        </authorList>
    </citation>
    <scope>NUCLEOTIDE SEQUENCE [LARGE SCALE GENOMIC DNA]</scope>
    <source>
        <strain evidence="2">cv. Tatra</strain>
        <tissue evidence="1">Young leaves</tissue>
    </source>
</reference>
<comment type="caution">
    <text evidence="1">The sequence shown here is derived from an EMBL/GenBank/DDBJ whole genome shotgun (WGS) entry which is preliminary data.</text>
</comment>
<accession>A0A2K3KCC6</accession>
<reference evidence="1 2" key="1">
    <citation type="journal article" date="2014" name="Am. J. Bot.">
        <title>Genome assembly and annotation for red clover (Trifolium pratense; Fabaceae).</title>
        <authorList>
            <person name="Istvanek J."/>
            <person name="Jaros M."/>
            <person name="Krenek A."/>
            <person name="Repkova J."/>
        </authorList>
    </citation>
    <scope>NUCLEOTIDE SEQUENCE [LARGE SCALE GENOMIC DNA]</scope>
    <source>
        <strain evidence="2">cv. Tatra</strain>
        <tissue evidence="1">Young leaves</tissue>
    </source>
</reference>
<feature type="non-terminal residue" evidence="1">
    <location>
        <position position="1"/>
    </location>
</feature>
<evidence type="ECO:0000313" key="2">
    <source>
        <dbReference type="Proteomes" id="UP000236291"/>
    </source>
</evidence>
<organism evidence="1 2">
    <name type="scientific">Trifolium pratense</name>
    <name type="common">Red clover</name>
    <dbReference type="NCBI Taxonomy" id="57577"/>
    <lineage>
        <taxon>Eukaryota</taxon>
        <taxon>Viridiplantae</taxon>
        <taxon>Streptophyta</taxon>
        <taxon>Embryophyta</taxon>
        <taxon>Tracheophyta</taxon>
        <taxon>Spermatophyta</taxon>
        <taxon>Magnoliopsida</taxon>
        <taxon>eudicotyledons</taxon>
        <taxon>Gunneridae</taxon>
        <taxon>Pentapetalae</taxon>
        <taxon>rosids</taxon>
        <taxon>fabids</taxon>
        <taxon>Fabales</taxon>
        <taxon>Fabaceae</taxon>
        <taxon>Papilionoideae</taxon>
        <taxon>50 kb inversion clade</taxon>
        <taxon>NPAAA clade</taxon>
        <taxon>Hologalegina</taxon>
        <taxon>IRL clade</taxon>
        <taxon>Trifolieae</taxon>
        <taxon>Trifolium</taxon>
    </lineage>
</organism>
<sequence>RDGGDFFELVIMWKTRRSANCTSHVRFGEEKKYLQEMKSLL</sequence>
<proteinExistence type="predicted"/>
<dbReference type="AlphaFoldDB" id="A0A2K3KCC6"/>
<name>A0A2K3KCC6_TRIPR</name>
<dbReference type="Proteomes" id="UP000236291">
    <property type="component" value="Unassembled WGS sequence"/>
</dbReference>
<dbReference type="EMBL" id="ASHM01160338">
    <property type="protein sequence ID" value="PNX63957.1"/>
    <property type="molecule type" value="Genomic_DNA"/>
</dbReference>
<evidence type="ECO:0000313" key="1">
    <source>
        <dbReference type="EMBL" id="PNX63957.1"/>
    </source>
</evidence>
<protein>
    <submittedName>
        <fullName evidence="1">Uncharacterized protein</fullName>
    </submittedName>
</protein>
<gene>
    <name evidence="1" type="ORF">L195_g061881</name>
</gene>